<dbReference type="FunFam" id="3.40.50.1440:FF:000017">
    <property type="entry name" value="Tubulin epsilon chain"/>
    <property type="match status" value="1"/>
</dbReference>
<dbReference type="Pfam" id="PF03953">
    <property type="entry name" value="Tubulin_C"/>
    <property type="match status" value="1"/>
</dbReference>
<comment type="subcellular location">
    <subcellularLocation>
        <location evidence="1">Cytoplasm</location>
        <location evidence="1">Cytoskeleton</location>
    </subcellularLocation>
</comment>
<organism evidence="10">
    <name type="scientific">Phallusia mammillata</name>
    <dbReference type="NCBI Taxonomy" id="59560"/>
    <lineage>
        <taxon>Eukaryota</taxon>
        <taxon>Metazoa</taxon>
        <taxon>Chordata</taxon>
        <taxon>Tunicata</taxon>
        <taxon>Ascidiacea</taxon>
        <taxon>Phlebobranchia</taxon>
        <taxon>Ascidiidae</taxon>
        <taxon>Phallusia</taxon>
    </lineage>
</organism>
<dbReference type="InterPro" id="IPR003008">
    <property type="entry name" value="Tubulin_FtsZ_GTPase"/>
</dbReference>
<keyword evidence="4 8" id="KW-0493">Microtubule</keyword>
<name>A0A6F9DWH5_9ASCI</name>
<feature type="domain" description="Tubulin/FtsZ GTPase" evidence="9">
    <location>
        <begin position="61"/>
        <end position="266"/>
    </location>
</feature>
<gene>
    <name evidence="10" type="primary">Tube1</name>
</gene>
<evidence type="ECO:0000256" key="6">
    <source>
        <dbReference type="ARBA" id="ARBA00023134"/>
    </source>
</evidence>
<dbReference type="Gene3D" id="3.40.50.1440">
    <property type="entry name" value="Tubulin/FtsZ, GTPase domain"/>
    <property type="match status" value="1"/>
</dbReference>
<reference evidence="10" key="1">
    <citation type="submission" date="2020-04" db="EMBL/GenBank/DDBJ databases">
        <authorList>
            <person name="Neveu A P."/>
        </authorList>
    </citation>
    <scope>NUCLEOTIDE SEQUENCE</scope>
    <source>
        <tissue evidence="10">Whole embryo</tissue>
    </source>
</reference>
<dbReference type="GO" id="GO:0007017">
    <property type="term" value="P:microtubule-based process"/>
    <property type="evidence" value="ECO:0007669"/>
    <property type="project" value="InterPro"/>
</dbReference>
<dbReference type="SUPFAM" id="SSF55307">
    <property type="entry name" value="Tubulin C-terminal domain-like"/>
    <property type="match status" value="1"/>
</dbReference>
<dbReference type="InterPro" id="IPR000217">
    <property type="entry name" value="Tubulin"/>
</dbReference>
<dbReference type="Pfam" id="PF00091">
    <property type="entry name" value="Tubulin"/>
    <property type="match status" value="1"/>
</dbReference>
<keyword evidence="3" id="KW-0963">Cytoplasm</keyword>
<dbReference type="InterPro" id="IPR018316">
    <property type="entry name" value="Tubulin/FtsZ_2-layer-sand-dom"/>
</dbReference>
<dbReference type="InterPro" id="IPR036525">
    <property type="entry name" value="Tubulin/FtsZ_GTPase_sf"/>
</dbReference>
<dbReference type="PROSITE" id="PS00227">
    <property type="entry name" value="TUBULIN"/>
    <property type="match status" value="1"/>
</dbReference>
<evidence type="ECO:0000256" key="1">
    <source>
        <dbReference type="ARBA" id="ARBA00004245"/>
    </source>
</evidence>
<keyword evidence="6 8" id="KW-0342">GTP-binding</keyword>
<comment type="similarity">
    <text evidence="2 8">Belongs to the tubulin family.</text>
</comment>
<dbReference type="GO" id="GO:0005525">
    <property type="term" value="F:GTP binding"/>
    <property type="evidence" value="ECO:0007669"/>
    <property type="project" value="UniProtKB-UniRule"/>
</dbReference>
<dbReference type="InterPro" id="IPR008280">
    <property type="entry name" value="Tub_FtsZ_C"/>
</dbReference>
<evidence type="ECO:0000259" key="9">
    <source>
        <dbReference type="SMART" id="SM00864"/>
    </source>
</evidence>
<proteinExistence type="evidence at transcript level"/>
<dbReference type="SUPFAM" id="SSF52490">
    <property type="entry name" value="Tubulin nucleotide-binding domain-like"/>
    <property type="match status" value="1"/>
</dbReference>
<dbReference type="PRINTS" id="PR01519">
    <property type="entry name" value="EPSLNTUBULIN"/>
</dbReference>
<dbReference type="GO" id="GO:0005874">
    <property type="term" value="C:microtubule"/>
    <property type="evidence" value="ECO:0007669"/>
    <property type="project" value="UniProtKB-KW"/>
</dbReference>
<evidence type="ECO:0000256" key="4">
    <source>
        <dbReference type="ARBA" id="ARBA00022701"/>
    </source>
</evidence>
<evidence type="ECO:0000256" key="2">
    <source>
        <dbReference type="ARBA" id="ARBA00009636"/>
    </source>
</evidence>
<dbReference type="InterPro" id="IPR004057">
    <property type="entry name" value="Epsilon_tubulin"/>
</dbReference>
<evidence type="ECO:0000256" key="8">
    <source>
        <dbReference type="RuleBase" id="RU000352"/>
    </source>
</evidence>
<evidence type="ECO:0000313" key="10">
    <source>
        <dbReference type="EMBL" id="CAB3267373.1"/>
    </source>
</evidence>
<protein>
    <submittedName>
        <fullName evidence="10">Tubulin epsilon chain-like</fullName>
    </submittedName>
</protein>
<dbReference type="EMBL" id="LR791511">
    <property type="protein sequence ID" value="CAB3267373.1"/>
    <property type="molecule type" value="mRNA"/>
</dbReference>
<evidence type="ECO:0000256" key="3">
    <source>
        <dbReference type="ARBA" id="ARBA00022490"/>
    </source>
</evidence>
<dbReference type="InterPro" id="IPR017975">
    <property type="entry name" value="Tubulin_CS"/>
</dbReference>
<dbReference type="CDD" id="cd02190">
    <property type="entry name" value="epsilon_tubulin"/>
    <property type="match status" value="1"/>
</dbReference>
<accession>A0A6F9DWH5</accession>
<dbReference type="AlphaFoldDB" id="A0A6F9DWH5"/>
<dbReference type="PANTHER" id="PTHR11588">
    <property type="entry name" value="TUBULIN"/>
    <property type="match status" value="1"/>
</dbReference>
<dbReference type="SMART" id="SM00864">
    <property type="entry name" value="Tubulin"/>
    <property type="match status" value="1"/>
</dbReference>
<keyword evidence="5 8" id="KW-0547">Nucleotide-binding</keyword>
<keyword evidence="7" id="KW-0206">Cytoskeleton</keyword>
<dbReference type="PRINTS" id="PR01161">
    <property type="entry name" value="TUBULIN"/>
</dbReference>
<evidence type="ECO:0000256" key="5">
    <source>
        <dbReference type="ARBA" id="ARBA00022741"/>
    </source>
</evidence>
<sequence>MTQSIMIQVGQCGNQIGCRFWDQCLHEHAFYSKNGIYDDAISSFFRNTETYSDETYDLPMRTGSNKINKLKARAILVDMEEGVINELLQGQLGEIFDSKQLITNSFGSGNNWAVGNKEYGTMYREQIAEQVRKAAELCDCLQCFFVLHSTGGGTGSGLGTSLLSILQDEFPEVYRFVGAVYPSSDDDVITSPYNSMLATYELTEKADCVLPINNQALINICNKVQQAVRSGKFEKPTEKNAKPFDAMNNLVANVILNMTSSSRFEGSLNVDLNEIVMNLVPFPKQHYLVSSLSPLYISKDVALPPRKLDQAFEDLFSKDHQLMLSDPRHSLYLACALMVRGKNVQTSDLNRNIAKLSRNLSFVNWNQEGWKTGLCKWVQQLIIFNTFLLQQFVLQWICF</sequence>
<evidence type="ECO:0000256" key="7">
    <source>
        <dbReference type="ARBA" id="ARBA00023212"/>
    </source>
</evidence>